<dbReference type="Proteomes" id="UP000719766">
    <property type="component" value="Unassembled WGS sequence"/>
</dbReference>
<reference evidence="1" key="1">
    <citation type="journal article" date="2020" name="New Phytol.">
        <title>Comparative genomics reveals dynamic genome evolution in host specialist ectomycorrhizal fungi.</title>
        <authorList>
            <person name="Lofgren L.A."/>
            <person name="Nguyen N.H."/>
            <person name="Vilgalys R."/>
            <person name="Ruytinx J."/>
            <person name="Liao H.L."/>
            <person name="Branco S."/>
            <person name="Kuo A."/>
            <person name="LaButti K."/>
            <person name="Lipzen A."/>
            <person name="Andreopoulos W."/>
            <person name="Pangilinan J."/>
            <person name="Riley R."/>
            <person name="Hundley H."/>
            <person name="Na H."/>
            <person name="Barry K."/>
            <person name="Grigoriev I.V."/>
            <person name="Stajich J.E."/>
            <person name="Kennedy P.G."/>
        </authorList>
    </citation>
    <scope>NUCLEOTIDE SEQUENCE</scope>
    <source>
        <strain evidence="1">S12</strain>
    </source>
</reference>
<dbReference type="AlphaFoldDB" id="A0A9P7AFV1"/>
<protein>
    <submittedName>
        <fullName evidence="1">Uncharacterized protein</fullName>
    </submittedName>
</protein>
<feature type="non-terminal residue" evidence="1">
    <location>
        <position position="94"/>
    </location>
</feature>
<sequence>VRTVQRLRNGGLIIEVDNEQLAGWLKGPTGRVLLESHLDSTASIRDRTYPIVVQFLPISYEIECDNFPRHIEAENHLPPNSIASIHWIKPPQRR</sequence>
<organism evidence="1 2">
    <name type="scientific">Suillus plorans</name>
    <dbReference type="NCBI Taxonomy" id="116603"/>
    <lineage>
        <taxon>Eukaryota</taxon>
        <taxon>Fungi</taxon>
        <taxon>Dikarya</taxon>
        <taxon>Basidiomycota</taxon>
        <taxon>Agaricomycotina</taxon>
        <taxon>Agaricomycetes</taxon>
        <taxon>Agaricomycetidae</taxon>
        <taxon>Boletales</taxon>
        <taxon>Suillineae</taxon>
        <taxon>Suillaceae</taxon>
        <taxon>Suillus</taxon>
    </lineage>
</organism>
<keyword evidence="2" id="KW-1185">Reference proteome</keyword>
<dbReference type="EMBL" id="JABBWE010000067">
    <property type="protein sequence ID" value="KAG1788584.1"/>
    <property type="molecule type" value="Genomic_DNA"/>
</dbReference>
<feature type="non-terminal residue" evidence="1">
    <location>
        <position position="1"/>
    </location>
</feature>
<evidence type="ECO:0000313" key="1">
    <source>
        <dbReference type="EMBL" id="KAG1788584.1"/>
    </source>
</evidence>
<dbReference type="GeneID" id="64590427"/>
<comment type="caution">
    <text evidence="1">The sequence shown here is derived from an EMBL/GenBank/DDBJ whole genome shotgun (WGS) entry which is preliminary data.</text>
</comment>
<accession>A0A9P7AFV1</accession>
<proteinExistence type="predicted"/>
<gene>
    <name evidence="1" type="ORF">HD556DRAFT_1215180</name>
</gene>
<dbReference type="OrthoDB" id="2800503at2759"/>
<name>A0A9P7AFV1_9AGAM</name>
<dbReference type="RefSeq" id="XP_041155782.1">
    <property type="nucleotide sequence ID" value="XM_041296663.1"/>
</dbReference>
<evidence type="ECO:0000313" key="2">
    <source>
        <dbReference type="Proteomes" id="UP000719766"/>
    </source>
</evidence>